<sequence length="88" mass="9825">MTVNRMRSESLSRIARAVQLFGKAGFLVRARVKTFIWTMPSSSLPESSGAKSDVVAHYSLMKFSAIPQLRSSVTNFFSLSHWTTDVGR</sequence>
<gene>
    <name evidence="1" type="ORF">DDK22_38265</name>
</gene>
<reference evidence="1 2" key="1">
    <citation type="submission" date="2018-04" db="EMBL/GenBank/DDBJ databases">
        <title>Cupriavidus necator CR12 genome sequencing and assembly.</title>
        <authorList>
            <person name="Ben Fekih I."/>
            <person name="Mazhar H.S."/>
            <person name="Bello S.K."/>
            <person name="Rensing C."/>
        </authorList>
    </citation>
    <scope>NUCLEOTIDE SEQUENCE [LARGE SCALE GENOMIC DNA]</scope>
    <source>
        <strain evidence="1 2">CR12</strain>
    </source>
</reference>
<organism evidence="1 2">
    <name type="scientific">Cupriavidus necator</name>
    <name type="common">Alcaligenes eutrophus</name>
    <name type="synonym">Ralstonia eutropha</name>
    <dbReference type="NCBI Taxonomy" id="106590"/>
    <lineage>
        <taxon>Bacteria</taxon>
        <taxon>Pseudomonadati</taxon>
        <taxon>Pseudomonadota</taxon>
        <taxon>Betaproteobacteria</taxon>
        <taxon>Burkholderiales</taxon>
        <taxon>Burkholderiaceae</taxon>
        <taxon>Cupriavidus</taxon>
    </lineage>
</organism>
<name>A0A367P7P5_CUPNE</name>
<evidence type="ECO:0000313" key="1">
    <source>
        <dbReference type="EMBL" id="RCJ03267.1"/>
    </source>
</evidence>
<protein>
    <submittedName>
        <fullName evidence="1">Uncharacterized protein</fullName>
    </submittedName>
</protein>
<evidence type="ECO:0000313" key="2">
    <source>
        <dbReference type="Proteomes" id="UP000253501"/>
    </source>
</evidence>
<comment type="caution">
    <text evidence="1">The sequence shown here is derived from an EMBL/GenBank/DDBJ whole genome shotgun (WGS) entry which is preliminary data.</text>
</comment>
<dbReference type="AlphaFoldDB" id="A0A367P7P5"/>
<dbReference type="Proteomes" id="UP000253501">
    <property type="component" value="Unassembled WGS sequence"/>
</dbReference>
<accession>A0A367P7P5</accession>
<proteinExistence type="predicted"/>
<dbReference type="EMBL" id="QDHA01000189">
    <property type="protein sequence ID" value="RCJ03267.1"/>
    <property type="molecule type" value="Genomic_DNA"/>
</dbReference>